<keyword evidence="2" id="KW-1185">Reference proteome</keyword>
<dbReference type="InParanoid" id="A0LPD9"/>
<dbReference type="KEGG" id="sfu:Sfum_3621"/>
<dbReference type="EMBL" id="CP000478">
    <property type="protein sequence ID" value="ABK19291.1"/>
    <property type="molecule type" value="Genomic_DNA"/>
</dbReference>
<proteinExistence type="predicted"/>
<dbReference type="RefSeq" id="WP_011700416.1">
    <property type="nucleotide sequence ID" value="NC_008554.1"/>
</dbReference>
<protein>
    <submittedName>
        <fullName evidence="1">Uncharacterized protein</fullName>
    </submittedName>
</protein>
<organism evidence="1 2">
    <name type="scientific">Syntrophobacter fumaroxidans (strain DSM 10017 / MPOB)</name>
    <dbReference type="NCBI Taxonomy" id="335543"/>
    <lineage>
        <taxon>Bacteria</taxon>
        <taxon>Pseudomonadati</taxon>
        <taxon>Thermodesulfobacteriota</taxon>
        <taxon>Syntrophobacteria</taxon>
        <taxon>Syntrophobacterales</taxon>
        <taxon>Syntrophobacteraceae</taxon>
        <taxon>Syntrophobacter</taxon>
    </lineage>
</organism>
<gene>
    <name evidence="1" type="ordered locus">Sfum_3621</name>
</gene>
<dbReference type="OrthoDB" id="5519456at2"/>
<reference evidence="1 2" key="1">
    <citation type="submission" date="2006-10" db="EMBL/GenBank/DDBJ databases">
        <title>Complete sequence of Syntrophobacter fumaroxidans MPOB.</title>
        <authorList>
            <consortium name="US DOE Joint Genome Institute"/>
            <person name="Copeland A."/>
            <person name="Lucas S."/>
            <person name="Lapidus A."/>
            <person name="Barry K."/>
            <person name="Detter J.C."/>
            <person name="Glavina del Rio T."/>
            <person name="Hammon N."/>
            <person name="Israni S."/>
            <person name="Pitluck S."/>
            <person name="Goltsman E.G."/>
            <person name="Martinez M."/>
            <person name="Schmutz J."/>
            <person name="Larimer F."/>
            <person name="Land M."/>
            <person name="Hauser L."/>
            <person name="Kyrpides N."/>
            <person name="Kim E."/>
            <person name="Boone D.R."/>
            <person name="Brockman F."/>
            <person name="Culley D."/>
            <person name="Ferry J."/>
            <person name="Gunsalus R."/>
            <person name="McInerney M.J."/>
            <person name="Morrison M."/>
            <person name="Plugge C."/>
            <person name="Rohlin L."/>
            <person name="Scholten J."/>
            <person name="Sieber J."/>
            <person name="Stams A.J.M."/>
            <person name="Worm P."/>
            <person name="Henstra A.M."/>
            <person name="Richardson P."/>
        </authorList>
    </citation>
    <scope>NUCLEOTIDE SEQUENCE [LARGE SCALE GENOMIC DNA]</scope>
    <source>
        <strain evidence="2">DSM 10017 / MPOB</strain>
    </source>
</reference>
<dbReference type="AlphaFoldDB" id="A0LPD9"/>
<name>A0LPD9_SYNFM</name>
<dbReference type="SUPFAM" id="SSF81301">
    <property type="entry name" value="Nucleotidyltransferase"/>
    <property type="match status" value="1"/>
</dbReference>
<dbReference type="HOGENOM" id="CLU_1659855_0_0_7"/>
<dbReference type="InterPro" id="IPR043519">
    <property type="entry name" value="NT_sf"/>
</dbReference>
<evidence type="ECO:0000313" key="1">
    <source>
        <dbReference type="EMBL" id="ABK19291.1"/>
    </source>
</evidence>
<sequence length="159" mass="18192">MSLYDVFFSIALLFDRLRIRYAVIGGIALAFHAVPRFTRDIDVLVPGDDMDLLRTAMDELGFEETAEPRKLDNSTLTLHRSLKIEGEDGIMVDTLVADSEEQYRIIRDADHAESRIGTVSIAARLDLVWLRRSRNSPRDRVDILELEKNDEDRGSSQER</sequence>
<dbReference type="STRING" id="335543.Sfum_3621"/>
<dbReference type="Proteomes" id="UP000001784">
    <property type="component" value="Chromosome"/>
</dbReference>
<evidence type="ECO:0000313" key="2">
    <source>
        <dbReference type="Proteomes" id="UP000001784"/>
    </source>
</evidence>
<dbReference type="Gene3D" id="3.30.460.40">
    <property type="match status" value="1"/>
</dbReference>
<accession>A0LPD9</accession>